<gene>
    <name evidence="1" type="ORF">UE95_014580</name>
</gene>
<evidence type="ECO:0000313" key="2">
    <source>
        <dbReference type="Proteomes" id="UP000191686"/>
    </source>
</evidence>
<sequence>METDFPIANRSGHRVVSFDTYFVVAWFSANATPDPRGFSNLSAAILVLKRVHACMEGAMRSPRFRRAATDARPYGAHRFDVFGPKVGRRLTLFGRRVFQLWLRLESNPQVVTYCERPLLVPEARGTRAADFWVCTDQGEQLHLVLRSSEATLVEQGISLYPALDAWSQAHSMTVRTILPDELDDPEPLCQNRLTMLNYLAANTVPARDEICRAILIACIRGLTLAKLEQRFASIDPVLVRTAAFALLLKGGLDCPTIASRPLGPDSCLETK</sequence>
<accession>A0ABD4UEH0</accession>
<organism evidence="1 2">
    <name type="scientific">Burkholderia cenocepacia</name>
    <dbReference type="NCBI Taxonomy" id="95486"/>
    <lineage>
        <taxon>Bacteria</taxon>
        <taxon>Pseudomonadati</taxon>
        <taxon>Pseudomonadota</taxon>
        <taxon>Betaproteobacteria</taxon>
        <taxon>Burkholderiales</taxon>
        <taxon>Burkholderiaceae</taxon>
        <taxon>Burkholderia</taxon>
        <taxon>Burkholderia cepacia complex</taxon>
    </lineage>
</organism>
<proteinExistence type="predicted"/>
<reference evidence="1 2" key="1">
    <citation type="journal article" date="2017" name="Front. Microbiol.">
        <title>Genomics reveals a unique clone of Burkholderia cenocepacia harbouring an actively excising novel genomic island.</title>
        <authorList>
            <person name="Patil P."/>
            <person name="Mali S."/>
            <person name="Midha S."/>
            <person name="Gautam V."/>
            <person name="Dash L."/>
            <person name="Kumar S."/>
            <person name="Shastri J."/>
            <person name="Singhal L."/>
            <person name="Patil P.B."/>
        </authorList>
    </citation>
    <scope>NUCLEOTIDE SEQUENCE [LARGE SCALE GENOMIC DNA]</scope>
    <source>
        <strain evidence="1 2">BC-19</strain>
    </source>
</reference>
<evidence type="ECO:0000313" key="1">
    <source>
        <dbReference type="EMBL" id="MCW3712511.1"/>
    </source>
</evidence>
<dbReference type="AlphaFoldDB" id="A0ABD4UEH0"/>
<dbReference type="RefSeq" id="WP_226188897.1">
    <property type="nucleotide sequence ID" value="NZ_JYMX02000010.1"/>
</dbReference>
<protein>
    <submittedName>
        <fullName evidence="1">Uncharacterized protein</fullName>
    </submittedName>
</protein>
<comment type="caution">
    <text evidence="1">The sequence shown here is derived from an EMBL/GenBank/DDBJ whole genome shotgun (WGS) entry which is preliminary data.</text>
</comment>
<dbReference type="EMBL" id="JYMX02000010">
    <property type="protein sequence ID" value="MCW3712511.1"/>
    <property type="molecule type" value="Genomic_DNA"/>
</dbReference>
<name>A0ABD4UEH0_9BURK</name>
<reference evidence="1 2" key="2">
    <citation type="journal article" date="2017" name="Front. Microbiol.">
        <title>Genomics Reveals a Unique Clone of Burkholderia cenocepacia Harboring an Actively Excising Novel Genomic Island.</title>
        <authorList>
            <person name="Patil P.P."/>
            <person name="Mali S."/>
            <person name="Midha S."/>
            <person name="Gautam V."/>
            <person name="Dash L."/>
            <person name="Kumar S."/>
            <person name="Shastri J."/>
            <person name="Singhal L."/>
            <person name="Patil P.B."/>
        </authorList>
    </citation>
    <scope>NUCLEOTIDE SEQUENCE [LARGE SCALE GENOMIC DNA]</scope>
    <source>
        <strain evidence="1 2">BC-19</strain>
    </source>
</reference>
<dbReference type="Proteomes" id="UP000191686">
    <property type="component" value="Unassembled WGS sequence"/>
</dbReference>